<keyword evidence="6" id="KW-0408">Iron</keyword>
<dbReference type="Gene3D" id="3.40.640.10">
    <property type="entry name" value="Type I PLP-dependent aspartate aminotransferase-like (Major domain)"/>
    <property type="match status" value="1"/>
</dbReference>
<dbReference type="InterPro" id="IPR016454">
    <property type="entry name" value="Cysteine_dSase"/>
</dbReference>
<dbReference type="PANTHER" id="PTHR11601">
    <property type="entry name" value="CYSTEINE DESULFURYLASE FAMILY MEMBER"/>
    <property type="match status" value="1"/>
</dbReference>
<comment type="catalytic activity">
    <reaction evidence="8">
        <text>(sulfur carrier)-H + L-cysteine = (sulfur carrier)-SH + L-alanine</text>
        <dbReference type="Rhea" id="RHEA:43892"/>
        <dbReference type="Rhea" id="RHEA-COMP:14737"/>
        <dbReference type="Rhea" id="RHEA-COMP:14739"/>
        <dbReference type="ChEBI" id="CHEBI:29917"/>
        <dbReference type="ChEBI" id="CHEBI:35235"/>
        <dbReference type="ChEBI" id="CHEBI:57972"/>
        <dbReference type="ChEBI" id="CHEBI:64428"/>
        <dbReference type="EC" id="2.8.1.7"/>
    </reaction>
</comment>
<accession>A0A0G2A0Z1</accession>
<evidence type="ECO:0000256" key="2">
    <source>
        <dbReference type="ARBA" id="ARBA00006490"/>
    </source>
</evidence>
<keyword evidence="4" id="KW-0479">Metal-binding</keyword>
<dbReference type="InterPro" id="IPR015424">
    <property type="entry name" value="PyrdxlP-dep_Trfase"/>
</dbReference>
<evidence type="ECO:0000256" key="8">
    <source>
        <dbReference type="ARBA" id="ARBA00050776"/>
    </source>
</evidence>
<dbReference type="Proteomes" id="UP000034290">
    <property type="component" value="Unassembled WGS sequence"/>
</dbReference>
<dbReference type="GO" id="GO:0046872">
    <property type="term" value="F:metal ion binding"/>
    <property type="evidence" value="ECO:0007669"/>
    <property type="project" value="UniProtKB-KW"/>
</dbReference>
<comment type="similarity">
    <text evidence="2">Belongs to the class-V pyridoxal-phosphate-dependent aminotransferase family. NifS/IscS subfamily.</text>
</comment>
<evidence type="ECO:0000256" key="7">
    <source>
        <dbReference type="ARBA" id="ARBA00023014"/>
    </source>
</evidence>
<dbReference type="GO" id="GO:0031071">
    <property type="term" value="F:cysteine desulfurase activity"/>
    <property type="evidence" value="ECO:0007669"/>
    <property type="project" value="UniProtKB-EC"/>
</dbReference>
<keyword evidence="7" id="KW-0411">Iron-sulfur</keyword>
<name>A0A0G2A0Z1_9BACT</name>
<dbReference type="GO" id="GO:0008483">
    <property type="term" value="F:transaminase activity"/>
    <property type="evidence" value="ECO:0007669"/>
    <property type="project" value="UniProtKB-KW"/>
</dbReference>
<evidence type="ECO:0000259" key="9">
    <source>
        <dbReference type="Pfam" id="PF00266"/>
    </source>
</evidence>
<evidence type="ECO:0000313" key="10">
    <source>
        <dbReference type="EMBL" id="KKW34457.1"/>
    </source>
</evidence>
<keyword evidence="10" id="KW-0032">Aminotransferase</keyword>
<dbReference type="InterPro" id="IPR015421">
    <property type="entry name" value="PyrdxlP-dep_Trfase_major"/>
</dbReference>
<evidence type="ECO:0000256" key="3">
    <source>
        <dbReference type="ARBA" id="ARBA00022679"/>
    </source>
</evidence>
<comment type="caution">
    <text evidence="10">The sequence shown here is derived from an EMBL/GenBank/DDBJ whole genome shotgun (WGS) entry which is preliminary data.</text>
</comment>
<evidence type="ECO:0000256" key="1">
    <source>
        <dbReference type="ARBA" id="ARBA00001933"/>
    </source>
</evidence>
<dbReference type="GO" id="GO:0051536">
    <property type="term" value="F:iron-sulfur cluster binding"/>
    <property type="evidence" value="ECO:0007669"/>
    <property type="project" value="UniProtKB-KW"/>
</dbReference>
<dbReference type="Gene3D" id="3.90.1150.10">
    <property type="entry name" value="Aspartate Aminotransferase, domain 1"/>
    <property type="match status" value="1"/>
</dbReference>
<dbReference type="Pfam" id="PF00266">
    <property type="entry name" value="Aminotran_5"/>
    <property type="match status" value="1"/>
</dbReference>
<gene>
    <name evidence="10" type="ORF">UY81_C0074G0002</name>
</gene>
<dbReference type="PANTHER" id="PTHR11601:SF34">
    <property type="entry name" value="CYSTEINE DESULFURASE"/>
    <property type="match status" value="1"/>
</dbReference>
<dbReference type="SUPFAM" id="SSF53383">
    <property type="entry name" value="PLP-dependent transferases"/>
    <property type="match status" value="1"/>
</dbReference>
<sequence>MSKLHRIYLDTAAATPLAPLVAVAMSAYSRRHFANPASLHGGGVMAARALAIARARIATVLGAHPDEIVLTSGGTEANNLAILGVGHFVSKVWTRSVQVVTTAIEHASVLGAAKKLNTIFLPVNSEGLIDLKKLAESLTADTKLVSIIYAHNEIGTIQPIREIAKLIRHFNKNHSPSPGPYLHIDACQEPRFLDINVARLGVDLMTINAGKIYGPRGVGALYVRRGVKLDSQLVGGGQEQDRRAGTENVAGAIGLATALEICEENKIQESARLTKLRDKLTVGLLKIDGVTLNGPLPDSTTARLPNNVNVSVEGVEGEQLVLELDAHGIACSTGSACASPDHDGGHVIMALDSNDKEFARARALSAMRFTLGRDTTAADIRHVLKMVPEIIKKLRAANNLLK</sequence>
<dbReference type="PIRSF" id="PIRSF005572">
    <property type="entry name" value="NifS"/>
    <property type="match status" value="1"/>
</dbReference>
<dbReference type="AlphaFoldDB" id="A0A0G2A0Z1"/>
<dbReference type="PATRIC" id="fig|1618650.3.peg.699"/>
<evidence type="ECO:0000313" key="11">
    <source>
        <dbReference type="Proteomes" id="UP000034290"/>
    </source>
</evidence>
<dbReference type="Gene3D" id="1.10.260.50">
    <property type="match status" value="1"/>
</dbReference>
<evidence type="ECO:0000256" key="4">
    <source>
        <dbReference type="ARBA" id="ARBA00022723"/>
    </source>
</evidence>
<proteinExistence type="inferred from homology"/>
<evidence type="ECO:0000256" key="5">
    <source>
        <dbReference type="ARBA" id="ARBA00022898"/>
    </source>
</evidence>
<evidence type="ECO:0000256" key="6">
    <source>
        <dbReference type="ARBA" id="ARBA00023004"/>
    </source>
</evidence>
<feature type="domain" description="Aminotransferase class V" evidence="9">
    <location>
        <begin position="7"/>
        <end position="381"/>
    </location>
</feature>
<keyword evidence="3 10" id="KW-0808">Transferase</keyword>
<dbReference type="InterPro" id="IPR000192">
    <property type="entry name" value="Aminotrans_V_dom"/>
</dbReference>
<reference evidence="10 11" key="1">
    <citation type="journal article" date="2015" name="Nature">
        <title>rRNA introns, odd ribosomes, and small enigmatic genomes across a large radiation of phyla.</title>
        <authorList>
            <person name="Brown C.T."/>
            <person name="Hug L.A."/>
            <person name="Thomas B.C."/>
            <person name="Sharon I."/>
            <person name="Castelle C.J."/>
            <person name="Singh A."/>
            <person name="Wilkins M.J."/>
            <person name="Williams K.H."/>
            <person name="Banfield J.F."/>
        </authorList>
    </citation>
    <scope>NUCLEOTIDE SEQUENCE [LARGE SCALE GENOMIC DNA]</scope>
</reference>
<comment type="cofactor">
    <cofactor evidence="1">
        <name>pyridoxal 5'-phosphate</name>
        <dbReference type="ChEBI" id="CHEBI:597326"/>
    </cofactor>
</comment>
<organism evidence="10 11">
    <name type="scientific">Candidatus Giovannonibacteria bacterium GW2011_GWA2_53_7</name>
    <dbReference type="NCBI Taxonomy" id="1618650"/>
    <lineage>
        <taxon>Bacteria</taxon>
        <taxon>Candidatus Giovannoniibacteriota</taxon>
    </lineage>
</organism>
<protein>
    <submittedName>
        <fullName evidence="10">Aminotransferase, class V</fullName>
    </submittedName>
</protein>
<keyword evidence="5" id="KW-0663">Pyridoxal phosphate</keyword>
<dbReference type="EMBL" id="LCRM01000074">
    <property type="protein sequence ID" value="KKW34457.1"/>
    <property type="molecule type" value="Genomic_DNA"/>
</dbReference>
<dbReference type="InterPro" id="IPR015422">
    <property type="entry name" value="PyrdxlP-dep_Trfase_small"/>
</dbReference>